<dbReference type="PROSITE" id="PS50089">
    <property type="entry name" value="ZF_RING_2"/>
    <property type="match status" value="1"/>
</dbReference>
<feature type="region of interest" description="Disordered" evidence="15">
    <location>
        <begin position="1577"/>
        <end position="1597"/>
    </location>
</feature>
<evidence type="ECO:0000256" key="7">
    <source>
        <dbReference type="ARBA" id="ARBA00022490"/>
    </source>
</evidence>
<evidence type="ECO:0000256" key="6">
    <source>
        <dbReference type="ARBA" id="ARBA00017157"/>
    </source>
</evidence>
<evidence type="ECO:0000256" key="1">
    <source>
        <dbReference type="ARBA" id="ARBA00000900"/>
    </source>
</evidence>
<evidence type="ECO:0000256" key="4">
    <source>
        <dbReference type="ARBA" id="ARBA00007997"/>
    </source>
</evidence>
<feature type="region of interest" description="Disordered" evidence="15">
    <location>
        <begin position="39"/>
        <end position="84"/>
    </location>
</feature>
<protein>
    <recommendedName>
        <fullName evidence="6">E3 ubiquitin-protein ligase listerin</fullName>
        <ecNumber evidence="5">2.3.2.27</ecNumber>
    </recommendedName>
</protein>
<dbReference type="SUPFAM" id="SSF57850">
    <property type="entry name" value="RING/U-box"/>
    <property type="match status" value="1"/>
</dbReference>
<accession>K8EGZ3</accession>
<comment type="pathway">
    <text evidence="3">Protein modification; protein ubiquitination.</text>
</comment>
<dbReference type="GO" id="GO:0043023">
    <property type="term" value="F:ribosomal large subunit binding"/>
    <property type="evidence" value="ECO:0007669"/>
    <property type="project" value="TreeGrafter"/>
</dbReference>
<evidence type="ECO:0000256" key="8">
    <source>
        <dbReference type="ARBA" id="ARBA00022679"/>
    </source>
</evidence>
<dbReference type="SMART" id="SM00744">
    <property type="entry name" value="RINGv"/>
    <property type="match status" value="1"/>
</dbReference>
<dbReference type="Pfam" id="PF13639">
    <property type="entry name" value="zf-RING_2"/>
    <property type="match status" value="1"/>
</dbReference>
<evidence type="ECO:0000313" key="18">
    <source>
        <dbReference type="Proteomes" id="UP000198341"/>
    </source>
</evidence>
<dbReference type="GO" id="GO:0016567">
    <property type="term" value="P:protein ubiquitination"/>
    <property type="evidence" value="ECO:0007669"/>
    <property type="project" value="UniProtKB-UniPathway"/>
</dbReference>
<evidence type="ECO:0000256" key="14">
    <source>
        <dbReference type="PROSITE-ProRule" id="PRU00175"/>
    </source>
</evidence>
<evidence type="ECO:0000256" key="3">
    <source>
        <dbReference type="ARBA" id="ARBA00004906"/>
    </source>
</evidence>
<comment type="subcellular location">
    <subcellularLocation>
        <location evidence="2">Cytoplasm</location>
        <location evidence="2">Cytosol</location>
    </subcellularLocation>
</comment>
<dbReference type="InterPro" id="IPR013083">
    <property type="entry name" value="Znf_RING/FYVE/PHD"/>
</dbReference>
<dbReference type="Proteomes" id="UP000198341">
    <property type="component" value="Chromosome 6"/>
</dbReference>
<dbReference type="EC" id="2.3.2.27" evidence="5"/>
<dbReference type="GO" id="GO:0061630">
    <property type="term" value="F:ubiquitin protein ligase activity"/>
    <property type="evidence" value="ECO:0007669"/>
    <property type="project" value="UniProtKB-EC"/>
</dbReference>
<dbReference type="KEGG" id="bpg:Bathy06g02030"/>
<dbReference type="InterPro" id="IPR054476">
    <property type="entry name" value="Ltn1_N"/>
</dbReference>
<evidence type="ECO:0000313" key="17">
    <source>
        <dbReference type="EMBL" id="CCO17397.1"/>
    </source>
</evidence>
<comment type="similarity">
    <text evidence="4">Belongs to the LTN1 family.</text>
</comment>
<dbReference type="UniPathway" id="UPA00143"/>
<keyword evidence="11 14" id="KW-0863">Zinc-finger</keyword>
<reference evidence="17 18" key="1">
    <citation type="submission" date="2011-10" db="EMBL/GenBank/DDBJ databases">
        <authorList>
            <person name="Genoscope - CEA"/>
        </authorList>
    </citation>
    <scope>NUCLEOTIDE SEQUENCE [LARGE SCALE GENOMIC DNA]</scope>
    <source>
        <strain evidence="17 18">RCC 1105</strain>
    </source>
</reference>
<keyword evidence="8" id="KW-0808">Transferase</keyword>
<dbReference type="InterPro" id="IPR039795">
    <property type="entry name" value="LTN1/Rkr1"/>
</dbReference>
<dbReference type="eggNOG" id="KOG0803">
    <property type="taxonomic scope" value="Eukaryota"/>
</dbReference>
<evidence type="ECO:0000256" key="2">
    <source>
        <dbReference type="ARBA" id="ARBA00004514"/>
    </source>
</evidence>
<name>K8EGZ3_9CHLO</name>
<dbReference type="InterPro" id="IPR011016">
    <property type="entry name" value="Znf_RING-CH"/>
</dbReference>
<keyword evidence="13" id="KW-0862">Zinc</keyword>
<dbReference type="CDD" id="cd16491">
    <property type="entry name" value="RING-CH-C4HC3_LTN1"/>
    <property type="match status" value="1"/>
</dbReference>
<dbReference type="InterPro" id="IPR001841">
    <property type="entry name" value="Znf_RING"/>
</dbReference>
<evidence type="ECO:0000256" key="10">
    <source>
        <dbReference type="ARBA" id="ARBA00022737"/>
    </source>
</evidence>
<dbReference type="GeneID" id="19015183"/>
<keyword evidence="12" id="KW-0833">Ubl conjugation pathway</keyword>
<evidence type="ECO:0000256" key="12">
    <source>
        <dbReference type="ARBA" id="ARBA00022786"/>
    </source>
</evidence>
<keyword evidence="7" id="KW-0963">Cytoplasm</keyword>
<dbReference type="GO" id="GO:0005829">
    <property type="term" value="C:cytosol"/>
    <property type="evidence" value="ECO:0007669"/>
    <property type="project" value="UniProtKB-SubCell"/>
</dbReference>
<dbReference type="GO" id="GO:1990112">
    <property type="term" value="C:RQC complex"/>
    <property type="evidence" value="ECO:0007669"/>
    <property type="project" value="InterPro"/>
</dbReference>
<dbReference type="Pfam" id="PF22958">
    <property type="entry name" value="Ltn1_1st"/>
    <property type="match status" value="1"/>
</dbReference>
<proteinExistence type="inferred from homology"/>
<dbReference type="GO" id="GO:1990116">
    <property type="term" value="P:ribosome-associated ubiquitin-dependent protein catabolic process"/>
    <property type="evidence" value="ECO:0007669"/>
    <property type="project" value="InterPro"/>
</dbReference>
<sequence>MDVSMMMKLDHQQSSLSSFAGGASVFGERLMRAIGLAAKPNQQSKKKGLEQMVEVLSEEEKEMGVGRSSSGNDEDDDAKKKKKKNEEIEVIVSDALPMWTRVHSKCLRNEKSGGTTTDEARLLSVKVHNLMCERSGKRLAKCIGTTSAIPLILLARCDGDKNVAKEAETGFRRIFTTKTRRAKALRFVAVDFFELVQESVHRAMTEFGGGSMKGGGGSNSGKERDVIERDACASVRAIGQYVVDVFGFEEFREGEVMPTTATSSLEGEDGEKKTITTVKEALESALESLEYLRKVMMLESSTSLRGASLDCLRKLFLDKCETENEDNSTAVITFATFCDERTAKQVLENVFSRIEKEDDSLCLTRAWELAAGLSHAQWCAKNLSVWDLLPELSRTVIDGAIVRGFANAFEGAAAGCAPCVLPLFASLSFPQSTGGEGEDEECLKNTINIVNAALRGAEDCEQFQSKNAEADAIAKASMECSLFALLRWLRADEKKETLLKTLLVEKWIPRALEARNGTDSITSRWVDVAAKTLASLASKPTAFPQGVVMKALESLGEFLVVSYDENPSRGTSICEQFKAIVLELSNKGALVPKEVHEKMLELKMSFANAIQGHEEKHGGTDDTFLALAIETLSPDSFGGADEVASFIGRVTINRKQKREDTIARGDGATAVVDTTSSIESLFAALKFASAETWSKHCEHILKTQKLEVALPHILALLKRFVADNKKQDLKCAVIDDAFVRACENIVVESENGGSTTPSSQAFKAEVDFVKAFASNTALVRVALSVDAYKKGLNSLSLAVEKTSSQSIPRNILCDFSWPPPPEIAKEEALLNFWAEKVVAVTFMNRCKDIIANNEDVFDNYVALEEADSDVDEDDEDEDGDEEDGVARDFSRLCELARGDSSWYAFLRSSHSDVRRANSTVESCAALKNPLTAYIAEAIARDDDVTSLSIQTKFAHAVLCGCFEVTNDVFANTFLEMSEKMSDSAELAHAIASALGSWHELVDAYVKKYAGSSDGLVASAHTVIATMSELAPKHGGLLSAVVKRENLRDAVLDALVATQNDQLAWELVSLPTKSPADFMLGKKILISYGFIWKNDETVCEYPHDDSVLKYALSFDSCSKKTRILVHVVPKLLHRGEWMDAFLRCLVERIERYYKDRSVNITSQPFLPASRLFAYFVSDSYISNAMQKHSEFNVRNADGTGARADEIGAFALAVWIAIETRAQSDKATAARLKTLGGGSNEEDEFHDASTDDDLAIENEIDSARIHLAILSSAKTSSELDEKTWVSVFESMIGWIDSFARISRIYLGKISHVVEDEVKLEVHGGRVVDRKFHLFELATSCLASIERFPIAVATPRISDDEDVEEYGLYYNTDMDEMNPMEDISTDVDLATLKSGGDVVAFASKSGEFGQTLAKSLARAKWPRIRRVLLATALEPLINFSAALFEHIHSEESEDRAEIMEPILREVSAALASILGDGTEAIFASSMCCSLAMRRFEYFAGTMLPESEVSSSSLNAMYALLDDNIRFTPREAAYVAFAVLSSDDVVRAACFGIDCSFNDVNKIDAIVEKLYRDAKLQKAAASDNDDDDYGEKEEPEMDSELEEMAEQQFLTKYGLRENLVAILKKEGRKSRANDYDDDDEEKMVKSQVSGVTNVDYAWSLVFRALSSSRVEVPRRAKLRLIQYIAKINSKSSIVSNAFNGVLNSAPFYELASLLTEDENVDEGESSELAITVCDYGSHAETVRAFAPLRHRYGALSKASITDNIPPRVFLALVGSFIEHFPSISRSAYRELDGKKAKKDFVNDLDFICENIFRKAFLDREIADTERFQNLRSSFASENVSDALSVRYSEKMSAIVARYDIDESFMEISIDIPATFPLKPAEPRESKRVGVSERRSRFWLLSLKTMLSSGSGLLNDAEEENYEIEDDSSTTATSTTRGSILIAILKWSKFVDKFFEGAEPCPICYQVLAKSNGRKPEATCRQCSNSYHGDCLMKWFTTSSKSTCPMCQCSWGSTH</sequence>
<keyword evidence="10" id="KW-0677">Repeat</keyword>
<dbReference type="OrthoDB" id="6108at2759"/>
<keyword evidence="18" id="KW-1185">Reference proteome</keyword>
<dbReference type="PANTHER" id="PTHR12389">
    <property type="entry name" value="ZINC FINGER PROTEIN 294"/>
    <property type="match status" value="1"/>
</dbReference>
<dbReference type="GO" id="GO:0008270">
    <property type="term" value="F:zinc ion binding"/>
    <property type="evidence" value="ECO:0007669"/>
    <property type="project" value="UniProtKB-KW"/>
</dbReference>
<feature type="domain" description="RING-type" evidence="16">
    <location>
        <begin position="1956"/>
        <end position="2003"/>
    </location>
</feature>
<gene>
    <name evidence="17" type="ORF">Bathy06g02030</name>
</gene>
<dbReference type="STRING" id="41875.K8EGZ3"/>
<dbReference type="Gene3D" id="3.30.40.10">
    <property type="entry name" value="Zinc/RING finger domain, C3HC4 (zinc finger)"/>
    <property type="match status" value="1"/>
</dbReference>
<dbReference type="PANTHER" id="PTHR12389:SF0">
    <property type="entry name" value="E3 UBIQUITIN-PROTEIN LIGASE LISTERIN"/>
    <property type="match status" value="1"/>
</dbReference>
<organism evidence="17 18">
    <name type="scientific">Bathycoccus prasinos</name>
    <dbReference type="NCBI Taxonomy" id="41875"/>
    <lineage>
        <taxon>Eukaryota</taxon>
        <taxon>Viridiplantae</taxon>
        <taxon>Chlorophyta</taxon>
        <taxon>Mamiellophyceae</taxon>
        <taxon>Mamiellales</taxon>
        <taxon>Bathycoccaceae</taxon>
        <taxon>Bathycoccus</taxon>
    </lineage>
</organism>
<evidence type="ECO:0000256" key="5">
    <source>
        <dbReference type="ARBA" id="ARBA00012483"/>
    </source>
</evidence>
<evidence type="ECO:0000256" key="11">
    <source>
        <dbReference type="ARBA" id="ARBA00022771"/>
    </source>
</evidence>
<dbReference type="Pfam" id="PF23009">
    <property type="entry name" value="UBC_like"/>
    <property type="match status" value="1"/>
</dbReference>
<evidence type="ECO:0000256" key="9">
    <source>
        <dbReference type="ARBA" id="ARBA00022723"/>
    </source>
</evidence>
<dbReference type="EMBL" id="FO082273">
    <property type="protein sequence ID" value="CCO17397.1"/>
    <property type="molecule type" value="Genomic_DNA"/>
</dbReference>
<dbReference type="RefSeq" id="XP_007512797.1">
    <property type="nucleotide sequence ID" value="XM_007512735.1"/>
</dbReference>
<comment type="catalytic activity">
    <reaction evidence="1">
        <text>S-ubiquitinyl-[E2 ubiquitin-conjugating enzyme]-L-cysteine + [acceptor protein]-L-lysine = [E2 ubiquitin-conjugating enzyme]-L-cysteine + N(6)-ubiquitinyl-[acceptor protein]-L-lysine.</text>
        <dbReference type="EC" id="2.3.2.27"/>
    </reaction>
</comment>
<dbReference type="GO" id="GO:0072344">
    <property type="term" value="P:rescue of stalled ribosome"/>
    <property type="evidence" value="ECO:0007669"/>
    <property type="project" value="TreeGrafter"/>
</dbReference>
<dbReference type="SMART" id="SM00184">
    <property type="entry name" value="RING"/>
    <property type="match status" value="1"/>
</dbReference>
<feature type="compositionally biased region" description="Acidic residues" evidence="15">
    <location>
        <begin position="1579"/>
        <end position="1597"/>
    </location>
</feature>
<dbReference type="InterPro" id="IPR054478">
    <property type="entry name" value="LTN1_UBC"/>
</dbReference>
<evidence type="ECO:0000256" key="15">
    <source>
        <dbReference type="SAM" id="MobiDB-lite"/>
    </source>
</evidence>
<evidence type="ECO:0000259" key="16">
    <source>
        <dbReference type="PROSITE" id="PS50089"/>
    </source>
</evidence>
<dbReference type="InterPro" id="IPR039804">
    <property type="entry name" value="RING-CH-C4HC3_LTN1"/>
</dbReference>
<keyword evidence="9" id="KW-0479">Metal-binding</keyword>
<evidence type="ECO:0000256" key="13">
    <source>
        <dbReference type="ARBA" id="ARBA00022833"/>
    </source>
</evidence>